<dbReference type="InterPro" id="IPR028081">
    <property type="entry name" value="Leu-bd"/>
</dbReference>
<dbReference type="InterPro" id="IPR051010">
    <property type="entry name" value="BCAA_transport"/>
</dbReference>
<protein>
    <submittedName>
        <fullName evidence="5">Branched-chain amino acid ABC transporter substrate-binding protein</fullName>
    </submittedName>
</protein>
<dbReference type="SUPFAM" id="SSF53822">
    <property type="entry name" value="Periplasmic binding protein-like I"/>
    <property type="match status" value="1"/>
</dbReference>
<dbReference type="GO" id="GO:0006865">
    <property type="term" value="P:amino acid transport"/>
    <property type="evidence" value="ECO:0007669"/>
    <property type="project" value="UniProtKB-KW"/>
</dbReference>
<reference evidence="5 6" key="1">
    <citation type="submission" date="2018-07" db="EMBL/GenBank/DDBJ databases">
        <authorList>
            <person name="Quirk P.G."/>
            <person name="Krulwich T.A."/>
        </authorList>
    </citation>
    <scope>NUCLEOTIDE SEQUENCE [LARGE SCALE GENOMIC DNA]</scope>
    <source>
        <strain evidence="5 6">CC-BB4</strain>
    </source>
</reference>
<keyword evidence="2" id="KW-0732">Signal</keyword>
<evidence type="ECO:0000259" key="4">
    <source>
        <dbReference type="Pfam" id="PF13458"/>
    </source>
</evidence>
<evidence type="ECO:0000256" key="1">
    <source>
        <dbReference type="ARBA" id="ARBA00010062"/>
    </source>
</evidence>
<evidence type="ECO:0000313" key="5">
    <source>
        <dbReference type="EMBL" id="AXK84006.1"/>
    </source>
</evidence>
<comment type="similarity">
    <text evidence="1">Belongs to the leucine-binding protein family.</text>
</comment>
<dbReference type="PANTHER" id="PTHR30483">
    <property type="entry name" value="LEUCINE-SPECIFIC-BINDING PROTEIN"/>
    <property type="match status" value="1"/>
</dbReference>
<evidence type="ECO:0000256" key="2">
    <source>
        <dbReference type="ARBA" id="ARBA00022729"/>
    </source>
</evidence>
<dbReference type="EMBL" id="CP031417">
    <property type="protein sequence ID" value="AXK84006.1"/>
    <property type="molecule type" value="Genomic_DNA"/>
</dbReference>
<evidence type="ECO:0000256" key="3">
    <source>
        <dbReference type="ARBA" id="ARBA00022970"/>
    </source>
</evidence>
<dbReference type="Pfam" id="PF13458">
    <property type="entry name" value="Peripla_BP_6"/>
    <property type="match status" value="1"/>
</dbReference>
<dbReference type="Gene3D" id="3.40.50.2300">
    <property type="match status" value="2"/>
</dbReference>
<dbReference type="Proteomes" id="UP000254889">
    <property type="component" value="Chromosome"/>
</dbReference>
<gene>
    <name evidence="5" type="ORF">DW352_12460</name>
</gene>
<proteinExistence type="inferred from homology"/>
<dbReference type="PANTHER" id="PTHR30483:SF37">
    <property type="entry name" value="ABC TRANSPORTER SUBSTRATE-BINDING PROTEIN"/>
    <property type="match status" value="1"/>
</dbReference>
<keyword evidence="3" id="KW-0029">Amino-acid transport</keyword>
<dbReference type="AlphaFoldDB" id="A0A346A4A9"/>
<dbReference type="OrthoDB" id="9786833at2"/>
<keyword evidence="6" id="KW-1185">Reference proteome</keyword>
<dbReference type="CDD" id="cd06338">
    <property type="entry name" value="PBP1_ABC_ligand_binding-like"/>
    <property type="match status" value="1"/>
</dbReference>
<evidence type="ECO:0000313" key="6">
    <source>
        <dbReference type="Proteomes" id="UP000254889"/>
    </source>
</evidence>
<organism evidence="5 6">
    <name type="scientific">Pseudolabrys taiwanensis</name>
    <dbReference type="NCBI Taxonomy" id="331696"/>
    <lineage>
        <taxon>Bacteria</taxon>
        <taxon>Pseudomonadati</taxon>
        <taxon>Pseudomonadota</taxon>
        <taxon>Alphaproteobacteria</taxon>
        <taxon>Hyphomicrobiales</taxon>
        <taxon>Xanthobacteraceae</taxon>
        <taxon>Pseudolabrys</taxon>
    </lineage>
</organism>
<name>A0A346A4A9_9HYPH</name>
<accession>A0A346A4A9</accession>
<sequence>MALSGGLAANGKAALLAIQMWADDVNAKGGLLGRKVQLVNYDDQSNPANVPGLYTKLIDVDKVDLIVSPYGTNLIAPAMPVAMQKGRTMMSLFGVGVNEQFNYDRYFQIMPVGVHSGEAIPEGFFAAAKALNPKPQSVALVGADAEFGKITVDAARKMAKAMGLKIVYDRAYPPSTVDFTPVARAIQATKPDLIFIAAYPPDSVGIIRSLNEIGANAMLIGGGSAGPQFASIKTQLGPLLNNLLGYELYVPSPKLKFPGVEDFLKRYQAKAVGQGIDPLGFYVPPFIYAAMDILGQAVEKTGSLDQAALAKTLHAETFSSVVGNVRFAKNGEWEKPRVLMVQYRNVDGSGVDQFRDPGRYTILFPPEFKSGEAVVPYRKE</sequence>
<dbReference type="InterPro" id="IPR028082">
    <property type="entry name" value="Peripla_BP_I"/>
</dbReference>
<dbReference type="KEGG" id="ptaw:DW352_12460"/>
<keyword evidence="3" id="KW-0813">Transport</keyword>
<feature type="domain" description="Leucine-binding protein" evidence="4">
    <location>
        <begin position="3"/>
        <end position="332"/>
    </location>
</feature>